<proteinExistence type="predicted"/>
<reference evidence="1 2" key="1">
    <citation type="journal article" date="2019" name="Nat. Ecol. Evol.">
        <title>Megaphylogeny resolves global patterns of mushroom evolution.</title>
        <authorList>
            <person name="Varga T."/>
            <person name="Krizsan K."/>
            <person name="Foldi C."/>
            <person name="Dima B."/>
            <person name="Sanchez-Garcia M."/>
            <person name="Sanchez-Ramirez S."/>
            <person name="Szollosi G.J."/>
            <person name="Szarkandi J.G."/>
            <person name="Papp V."/>
            <person name="Albert L."/>
            <person name="Andreopoulos W."/>
            <person name="Angelini C."/>
            <person name="Antonin V."/>
            <person name="Barry K.W."/>
            <person name="Bougher N.L."/>
            <person name="Buchanan P."/>
            <person name="Buyck B."/>
            <person name="Bense V."/>
            <person name="Catcheside P."/>
            <person name="Chovatia M."/>
            <person name="Cooper J."/>
            <person name="Damon W."/>
            <person name="Desjardin D."/>
            <person name="Finy P."/>
            <person name="Geml J."/>
            <person name="Haridas S."/>
            <person name="Hughes K."/>
            <person name="Justo A."/>
            <person name="Karasinski D."/>
            <person name="Kautmanova I."/>
            <person name="Kiss B."/>
            <person name="Kocsube S."/>
            <person name="Kotiranta H."/>
            <person name="LaButti K.M."/>
            <person name="Lechner B.E."/>
            <person name="Liimatainen K."/>
            <person name="Lipzen A."/>
            <person name="Lukacs Z."/>
            <person name="Mihaltcheva S."/>
            <person name="Morgado L.N."/>
            <person name="Niskanen T."/>
            <person name="Noordeloos M.E."/>
            <person name="Ohm R.A."/>
            <person name="Ortiz-Santana B."/>
            <person name="Ovrebo C."/>
            <person name="Racz N."/>
            <person name="Riley R."/>
            <person name="Savchenko A."/>
            <person name="Shiryaev A."/>
            <person name="Soop K."/>
            <person name="Spirin V."/>
            <person name="Szebenyi C."/>
            <person name="Tomsovsky M."/>
            <person name="Tulloss R.E."/>
            <person name="Uehling J."/>
            <person name="Grigoriev I.V."/>
            <person name="Vagvolgyi C."/>
            <person name="Papp T."/>
            <person name="Martin F.M."/>
            <person name="Miettinen O."/>
            <person name="Hibbett D.S."/>
            <person name="Nagy L.G."/>
        </authorList>
    </citation>
    <scope>NUCLEOTIDE SEQUENCE [LARGE SCALE GENOMIC DNA]</scope>
    <source>
        <strain evidence="1 2">NL-1719</strain>
    </source>
</reference>
<accession>A0ACD2ZZR9</accession>
<gene>
    <name evidence="1" type="ORF">BDN72DRAFT_679488</name>
</gene>
<keyword evidence="2" id="KW-1185">Reference proteome</keyword>
<evidence type="ECO:0000313" key="2">
    <source>
        <dbReference type="Proteomes" id="UP000308600"/>
    </source>
</evidence>
<sequence>MTIIDAPACIIQLLRGISAINASIDIISDRNNSAQEGINLLTTLQVTQGHVWDSIRHIQLRGQLIVYNSSLSPKHTIRSEPRSLSVLSACQHLNLDSLQSLWTGSVSMDLMALLSPLTQFHTLTLQLSRCFQGFVVFMQRDDLSKQGTVSFPALRELRLVELDSGEGLGGLYDVLAARNVWGCGLKRLEFVECDGVGIGDVVRLRKVVDNVVLSDKSIADLDF</sequence>
<name>A0ACD2ZZR9_9AGAR</name>
<protein>
    <submittedName>
        <fullName evidence="1">Uncharacterized protein</fullName>
    </submittedName>
</protein>
<dbReference type="Proteomes" id="UP000308600">
    <property type="component" value="Unassembled WGS sequence"/>
</dbReference>
<organism evidence="1 2">
    <name type="scientific">Pluteus cervinus</name>
    <dbReference type="NCBI Taxonomy" id="181527"/>
    <lineage>
        <taxon>Eukaryota</taxon>
        <taxon>Fungi</taxon>
        <taxon>Dikarya</taxon>
        <taxon>Basidiomycota</taxon>
        <taxon>Agaricomycotina</taxon>
        <taxon>Agaricomycetes</taxon>
        <taxon>Agaricomycetidae</taxon>
        <taxon>Agaricales</taxon>
        <taxon>Pluteineae</taxon>
        <taxon>Pluteaceae</taxon>
        <taxon>Pluteus</taxon>
    </lineage>
</organism>
<evidence type="ECO:0000313" key="1">
    <source>
        <dbReference type="EMBL" id="TFK58796.1"/>
    </source>
</evidence>
<dbReference type="EMBL" id="ML209190">
    <property type="protein sequence ID" value="TFK58796.1"/>
    <property type="molecule type" value="Genomic_DNA"/>
</dbReference>